<reference evidence="2 3" key="1">
    <citation type="submission" date="2020-02" db="EMBL/GenBank/DDBJ databases">
        <authorList>
            <person name="Ferguson B K."/>
        </authorList>
    </citation>
    <scope>NUCLEOTIDE SEQUENCE [LARGE SCALE GENOMIC DNA]</scope>
</reference>
<organism evidence="2 3">
    <name type="scientific">Nesidiocoris tenuis</name>
    <dbReference type="NCBI Taxonomy" id="355587"/>
    <lineage>
        <taxon>Eukaryota</taxon>
        <taxon>Metazoa</taxon>
        <taxon>Ecdysozoa</taxon>
        <taxon>Arthropoda</taxon>
        <taxon>Hexapoda</taxon>
        <taxon>Insecta</taxon>
        <taxon>Pterygota</taxon>
        <taxon>Neoptera</taxon>
        <taxon>Paraneoptera</taxon>
        <taxon>Hemiptera</taxon>
        <taxon>Heteroptera</taxon>
        <taxon>Panheteroptera</taxon>
        <taxon>Cimicomorpha</taxon>
        <taxon>Miridae</taxon>
        <taxon>Dicyphina</taxon>
        <taxon>Nesidiocoris</taxon>
    </lineage>
</organism>
<evidence type="ECO:0000313" key="3">
    <source>
        <dbReference type="Proteomes" id="UP000479000"/>
    </source>
</evidence>
<feature type="region of interest" description="Disordered" evidence="1">
    <location>
        <begin position="1"/>
        <end position="111"/>
    </location>
</feature>
<feature type="compositionally biased region" description="Acidic residues" evidence="1">
    <location>
        <begin position="7"/>
        <end position="16"/>
    </location>
</feature>
<evidence type="ECO:0000313" key="2">
    <source>
        <dbReference type="EMBL" id="CAB0002717.1"/>
    </source>
</evidence>
<protein>
    <submittedName>
        <fullName evidence="2">Uncharacterized protein</fullName>
    </submittedName>
</protein>
<accession>A0A6H5GGU5</accession>
<sequence length="111" mass="12411">MSRAEDQLEIELEFDDEPKSKEHLAIELHQPTFIYKREMSNVEPVSGGGDTEEGGKQEPEAGQDGGSAQPDDKSKTSEKSMIISSTSTSRSRHRRIRRSEICTAASKRMEN</sequence>
<proteinExistence type="predicted"/>
<feature type="compositionally biased region" description="Basic and acidic residues" evidence="1">
    <location>
        <begin position="17"/>
        <end position="26"/>
    </location>
</feature>
<dbReference type="EMBL" id="CADCXU010012838">
    <property type="protein sequence ID" value="CAB0002717.1"/>
    <property type="molecule type" value="Genomic_DNA"/>
</dbReference>
<keyword evidence="3" id="KW-1185">Reference proteome</keyword>
<dbReference type="Proteomes" id="UP000479000">
    <property type="component" value="Unassembled WGS sequence"/>
</dbReference>
<gene>
    <name evidence="2" type="ORF">NTEN_LOCUS8504</name>
</gene>
<name>A0A6H5GGU5_9HEMI</name>
<evidence type="ECO:0000256" key="1">
    <source>
        <dbReference type="SAM" id="MobiDB-lite"/>
    </source>
</evidence>
<dbReference type="AlphaFoldDB" id="A0A6H5GGU5"/>
<feature type="compositionally biased region" description="Low complexity" evidence="1">
    <location>
        <begin position="79"/>
        <end position="89"/>
    </location>
</feature>